<reference evidence="2" key="1">
    <citation type="submission" date="2016-03" db="EMBL/GenBank/DDBJ databases">
        <authorList>
            <person name="Ray J."/>
            <person name="Price M."/>
            <person name="Deutschbauer A."/>
        </authorList>
    </citation>
    <scope>NUCLEOTIDE SEQUENCE [LARGE SCALE GENOMIC DNA]</scope>
    <source>
        <strain evidence="2">FW300-N1B4</strain>
    </source>
</reference>
<evidence type="ECO:0000313" key="2">
    <source>
        <dbReference type="Proteomes" id="UP000076489"/>
    </source>
</evidence>
<proteinExistence type="predicted"/>
<dbReference type="AlphaFoldDB" id="A0A161XFZ5"/>
<comment type="caution">
    <text evidence="1">The sequence shown here is derived from an EMBL/GenBank/DDBJ whole genome shotgun (WGS) entry which is preliminary data.</text>
</comment>
<dbReference type="EMBL" id="LUKJ01000002">
    <property type="protein sequence ID" value="KZN20748.1"/>
    <property type="molecule type" value="Genomic_DNA"/>
</dbReference>
<evidence type="ECO:0000313" key="1">
    <source>
        <dbReference type="EMBL" id="KZN20748.1"/>
    </source>
</evidence>
<organism evidence="1 2">
    <name type="scientific">Pseudomonas fluorescens</name>
    <dbReference type="NCBI Taxonomy" id="294"/>
    <lineage>
        <taxon>Bacteria</taxon>
        <taxon>Pseudomonadati</taxon>
        <taxon>Pseudomonadota</taxon>
        <taxon>Gammaproteobacteria</taxon>
        <taxon>Pseudomonadales</taxon>
        <taxon>Pseudomonadaceae</taxon>
        <taxon>Pseudomonas</taxon>
    </lineage>
</organism>
<protein>
    <submittedName>
        <fullName evidence="1">Uncharacterized protein</fullName>
    </submittedName>
</protein>
<dbReference type="Proteomes" id="UP000076489">
    <property type="component" value="Unassembled WGS sequence"/>
</dbReference>
<sequence>MSTFIKMPPEKLLESVKLADTYPMDAARLLCDWWNQESGCAPELRCAAIPLLWASKDEGSTFSAVHYYGPCERSDLFTQPAWSSSVASCSDSVIVVFLREPTVSDLDRQGFFHTYLVNQTEYESLGIDYEDYQPGASEQFSQITVKYPREYRALLDLPPAYREGATS</sequence>
<name>A0A161XFZ5_PSEFL</name>
<reference evidence="1 2" key="2">
    <citation type="journal article" date="2018" name="Nature">
        <title>Mutant phenotypes for thousands of bacterial genes of unknown function.</title>
        <authorList>
            <person name="Price M.N."/>
            <person name="Wetmore K.M."/>
            <person name="Waters R.J."/>
            <person name="Callaghan M."/>
            <person name="Ray J."/>
            <person name="Liu H."/>
            <person name="Kuehl J.V."/>
            <person name="Melnyk R.A."/>
            <person name="Lamson J.S."/>
            <person name="Suh Y."/>
            <person name="Carlson H.K."/>
            <person name="Esquivel Z."/>
            <person name="Sadeeshkumar H."/>
            <person name="Chakraborty R."/>
            <person name="Zane G.M."/>
            <person name="Rubin B.E."/>
            <person name="Wall J.D."/>
            <person name="Visel A."/>
            <person name="Bristow J."/>
            <person name="Blow M.J."/>
            <person name="Arkin A.P."/>
            <person name="Deutschbauer A.M."/>
        </authorList>
    </citation>
    <scope>NUCLEOTIDE SEQUENCE [LARGE SCALE GENOMIC DNA]</scope>
    <source>
        <strain evidence="1 2">FW300-N1B4</strain>
    </source>
</reference>
<accession>A0A161XFZ5</accession>
<gene>
    <name evidence="1" type="ORF">A1D17_04175</name>
</gene>
<dbReference type="RefSeq" id="WP_063340793.1">
    <property type="nucleotide sequence ID" value="NZ_LUKJ01000002.1"/>
</dbReference>